<name>A0A840AUH2_9HYPH</name>
<gene>
    <name evidence="1" type="ORF">GGR25_003761</name>
</gene>
<evidence type="ECO:0000313" key="2">
    <source>
        <dbReference type="Proteomes" id="UP000553963"/>
    </source>
</evidence>
<reference evidence="1 2" key="1">
    <citation type="submission" date="2020-08" db="EMBL/GenBank/DDBJ databases">
        <title>Genomic Encyclopedia of Type Strains, Phase IV (KMG-IV): sequencing the most valuable type-strain genomes for metagenomic binning, comparative biology and taxonomic classification.</title>
        <authorList>
            <person name="Goeker M."/>
        </authorList>
    </citation>
    <scope>NUCLEOTIDE SEQUENCE [LARGE SCALE GENOMIC DNA]</scope>
    <source>
        <strain evidence="1 2">DSM 25966</strain>
    </source>
</reference>
<accession>A0A840AUH2</accession>
<dbReference type="AlphaFoldDB" id="A0A840AUH2"/>
<dbReference type="RefSeq" id="WP_183400372.1">
    <property type="nucleotide sequence ID" value="NZ_JACIDS010000005.1"/>
</dbReference>
<dbReference type="SUPFAM" id="SSF53098">
    <property type="entry name" value="Ribonuclease H-like"/>
    <property type="match status" value="1"/>
</dbReference>
<protein>
    <recommendedName>
        <fullName evidence="3">DNA polymerase III subunit epsilon</fullName>
    </recommendedName>
</protein>
<organism evidence="1 2">
    <name type="scientific">Kaistia hirudinis</name>
    <dbReference type="NCBI Taxonomy" id="1293440"/>
    <lineage>
        <taxon>Bacteria</taxon>
        <taxon>Pseudomonadati</taxon>
        <taxon>Pseudomonadota</taxon>
        <taxon>Alphaproteobacteria</taxon>
        <taxon>Hyphomicrobiales</taxon>
        <taxon>Kaistiaceae</taxon>
        <taxon>Kaistia</taxon>
    </lineage>
</organism>
<comment type="caution">
    <text evidence="1">The sequence shown here is derived from an EMBL/GenBank/DDBJ whole genome shotgun (WGS) entry which is preliminary data.</text>
</comment>
<keyword evidence="2" id="KW-1185">Reference proteome</keyword>
<evidence type="ECO:0000313" key="1">
    <source>
        <dbReference type="EMBL" id="MBB3932697.1"/>
    </source>
</evidence>
<dbReference type="InterPro" id="IPR012337">
    <property type="entry name" value="RNaseH-like_sf"/>
</dbReference>
<dbReference type="InterPro" id="IPR036397">
    <property type="entry name" value="RNaseH_sf"/>
</dbReference>
<proteinExistence type="predicted"/>
<dbReference type="EMBL" id="JACIDS010000005">
    <property type="protein sequence ID" value="MBB3932697.1"/>
    <property type="molecule type" value="Genomic_DNA"/>
</dbReference>
<dbReference type="GO" id="GO:0003676">
    <property type="term" value="F:nucleic acid binding"/>
    <property type="evidence" value="ECO:0007669"/>
    <property type="project" value="InterPro"/>
</dbReference>
<evidence type="ECO:0008006" key="3">
    <source>
        <dbReference type="Google" id="ProtNLM"/>
    </source>
</evidence>
<dbReference type="Gene3D" id="3.30.420.10">
    <property type="entry name" value="Ribonuclease H-like superfamily/Ribonuclease H"/>
    <property type="match status" value="1"/>
</dbReference>
<dbReference type="Proteomes" id="UP000553963">
    <property type="component" value="Unassembled WGS sequence"/>
</dbReference>
<sequence>MTNTSDGAARAVYIVTDIEADGPDPGPNSMISLASVARDEEGRDLGTFTINFATLEGAAPDPGTMDWWSGHPFEWQQATEAPVEPGAAIRAWADWALSHAGTPVFVSHPVSFDGAWIDYYLQRFMARRLFIRPRDPGIFHGTGIDIPSMVMAATGWSYLDCKREKYPREWFGGHQHTHHALQDVLGYAHLFGLLRRGEIRAGVTPIAA</sequence>